<name>A0A2Z2PCA7_RHIRH</name>
<proteinExistence type="predicted"/>
<accession>A0A2Z2PCA7</accession>
<geneLocation type="plasmid" evidence="1">
    <name>pTi_CFBP2692</name>
</geneLocation>
<sequence length="60" mass="6636">MIGSLPFLNLELLEATARIRGRLPYPGNRVKRAELAAIQEDLEFADLPQPEIELDMDAGG</sequence>
<dbReference type="EMBL" id="KY000027">
    <property type="protein sequence ID" value="ASK41014.1"/>
    <property type="molecule type" value="Genomic_DNA"/>
</dbReference>
<protein>
    <submittedName>
        <fullName evidence="1">Uncharacterized protein</fullName>
    </submittedName>
</protein>
<dbReference type="AlphaFoldDB" id="A0A2Z2PCA7"/>
<dbReference type="GeneID" id="92775114"/>
<organism evidence="1">
    <name type="scientific">Rhizobium rhizogenes</name>
    <name type="common">Agrobacterium rhizogenes</name>
    <dbReference type="NCBI Taxonomy" id="359"/>
    <lineage>
        <taxon>Bacteria</taxon>
        <taxon>Pseudomonadati</taxon>
        <taxon>Pseudomonadota</taxon>
        <taxon>Alphaproteobacteria</taxon>
        <taxon>Hyphomicrobiales</taxon>
        <taxon>Rhizobiaceae</taxon>
        <taxon>Rhizobium/Agrobacterium group</taxon>
        <taxon>Rhizobium</taxon>
    </lineage>
</organism>
<dbReference type="RefSeq" id="WP_172690614.1">
    <property type="nucleotide sequence ID" value="NZ_JAAMEK010000058.1"/>
</dbReference>
<keyword evidence="1" id="KW-0614">Plasmid</keyword>
<evidence type="ECO:0000313" key="1">
    <source>
        <dbReference type="EMBL" id="ASK41014.1"/>
    </source>
</evidence>
<reference evidence="1" key="1">
    <citation type="submission" date="2016-10" db="EMBL/GenBank/DDBJ databases">
        <title>Agrobacterium Ti plasmids: Classification based on T-DNA and Vir regions organization.</title>
        <authorList>
            <person name="Nabi N."/>
            <person name="Vial L."/>
            <person name="Ben Hafsa A."/>
            <person name="Chapulliot D."/>
            <person name="Berard A."/>
            <person name="Chauveau A."/>
            <person name="Le Paslier M.-C."/>
            <person name="Harzallah Skhiri F."/>
            <person name="Brunel D."/>
            <person name="Nesme X."/>
            <person name="Chaouachi M."/>
        </authorList>
    </citation>
    <scope>NUCLEOTIDE SEQUENCE</scope>
    <source>
        <strain evidence="1">CFBP2692</strain>
        <plasmid evidence="1">pTi_CFBP2692</plasmid>
    </source>
</reference>